<dbReference type="EMBL" id="CP158299">
    <property type="protein sequence ID" value="XBV86980.1"/>
    <property type="molecule type" value="Genomic_DNA"/>
</dbReference>
<dbReference type="InterPro" id="IPR050855">
    <property type="entry name" value="NDM-1-like"/>
</dbReference>
<evidence type="ECO:0000313" key="2">
    <source>
        <dbReference type="EMBL" id="XBV86980.1"/>
    </source>
</evidence>
<dbReference type="AlphaFoldDB" id="A0AAU7UEX4"/>
<feature type="domain" description="Metallo-beta-lactamase" evidence="1">
    <location>
        <begin position="18"/>
        <end position="209"/>
    </location>
</feature>
<dbReference type="InterPro" id="IPR001279">
    <property type="entry name" value="Metallo-B-lactamas"/>
</dbReference>
<accession>A0AAU7UEX4</accession>
<dbReference type="SUPFAM" id="SSF56281">
    <property type="entry name" value="Metallo-hydrolase/oxidoreductase"/>
    <property type="match status" value="1"/>
</dbReference>
<name>A0AAU7UEX4_9DEIO</name>
<protein>
    <submittedName>
        <fullName evidence="2">MBL fold metallo-hydrolase</fullName>
    </submittedName>
</protein>
<dbReference type="CDD" id="cd07721">
    <property type="entry name" value="yflN-like_MBL-fold"/>
    <property type="match status" value="1"/>
</dbReference>
<dbReference type="Pfam" id="PF00753">
    <property type="entry name" value="Lactamase_B"/>
    <property type="match status" value="1"/>
</dbReference>
<dbReference type="Gene3D" id="3.60.15.10">
    <property type="entry name" value="Ribonuclease Z/Hydroxyacylglutathione hydrolase-like"/>
    <property type="match status" value="1"/>
</dbReference>
<dbReference type="InterPro" id="IPR036866">
    <property type="entry name" value="RibonucZ/Hydroxyglut_hydro"/>
</dbReference>
<organism evidence="2">
    <name type="scientific">Deinococcus sonorensis KR-87</name>
    <dbReference type="NCBI Taxonomy" id="694439"/>
    <lineage>
        <taxon>Bacteria</taxon>
        <taxon>Thermotogati</taxon>
        <taxon>Deinococcota</taxon>
        <taxon>Deinococci</taxon>
        <taxon>Deinococcales</taxon>
        <taxon>Deinococcaceae</taxon>
        <taxon>Deinococcus</taxon>
    </lineage>
</organism>
<dbReference type="RefSeq" id="WP_350245077.1">
    <property type="nucleotide sequence ID" value="NZ_CP158299.1"/>
</dbReference>
<sequence length="229" mass="24241">MRITTHGTFLVQLTRLGLMNAYLVREPDGLTLVDTGMPGSAPGILQAAQRLELPIRRVVLTHAHSDHVGSLDALHAALPDAEVLISARDARLLRGDHTLDPHEPQTPLRGGYPGVQTVPDRLLQPDDRVGSLQVVGTPGHTPGHVALLDTRDGTLIAGDAFYTVGGVAVASERRLRFPLPAMATWHAPTALTSARTLVGLNPTRLAAGHGPVVERPAAAMQQALARISG</sequence>
<reference evidence="2" key="1">
    <citation type="submission" date="2024-06" db="EMBL/GenBank/DDBJ databases">
        <title>Draft Genome Sequence of Deinococcus sonorensis Type Strain KR-87, a Biofilm Producing Representative of the Genus Deinococcus.</title>
        <authorList>
            <person name="Boren L.S."/>
            <person name="Grosso R.A."/>
            <person name="Hugenberg-Cox A.N."/>
            <person name="Hill J.T.E."/>
            <person name="Albert C.M."/>
            <person name="Tuohy J.M."/>
        </authorList>
    </citation>
    <scope>NUCLEOTIDE SEQUENCE</scope>
    <source>
        <strain evidence="2">KR-87</strain>
    </source>
</reference>
<proteinExistence type="predicted"/>
<evidence type="ECO:0000259" key="1">
    <source>
        <dbReference type="SMART" id="SM00849"/>
    </source>
</evidence>
<gene>
    <name evidence="2" type="ORF">ABOD76_11920</name>
</gene>
<dbReference type="KEGG" id="dsc:ABOD76_11920"/>
<dbReference type="PANTHER" id="PTHR42951">
    <property type="entry name" value="METALLO-BETA-LACTAMASE DOMAIN-CONTAINING"/>
    <property type="match status" value="1"/>
</dbReference>
<dbReference type="PANTHER" id="PTHR42951:SF9">
    <property type="entry name" value="METAL-DEPENDENT HYDROLASE"/>
    <property type="match status" value="1"/>
</dbReference>
<dbReference type="SMART" id="SM00849">
    <property type="entry name" value="Lactamase_B"/>
    <property type="match status" value="1"/>
</dbReference>